<evidence type="ECO:0000313" key="1">
    <source>
        <dbReference type="EMBL" id="CAK0807660.1"/>
    </source>
</evidence>
<reference evidence="1" key="1">
    <citation type="submission" date="2023-10" db="EMBL/GenBank/DDBJ databases">
        <authorList>
            <person name="Chen Y."/>
            <person name="Shah S."/>
            <person name="Dougan E. K."/>
            <person name="Thang M."/>
            <person name="Chan C."/>
        </authorList>
    </citation>
    <scope>NUCLEOTIDE SEQUENCE [LARGE SCALE GENOMIC DNA]</scope>
</reference>
<comment type="caution">
    <text evidence="1">The sequence shown here is derived from an EMBL/GenBank/DDBJ whole genome shotgun (WGS) entry which is preliminary data.</text>
</comment>
<dbReference type="SUPFAM" id="SSF82199">
    <property type="entry name" value="SET domain"/>
    <property type="match status" value="1"/>
</dbReference>
<dbReference type="Proteomes" id="UP001189429">
    <property type="component" value="Unassembled WGS sequence"/>
</dbReference>
<protein>
    <recommendedName>
        <fullName evidence="3">Nuclear pore complex protein Nup85</fullName>
    </recommendedName>
</protein>
<feature type="non-terminal residue" evidence="1">
    <location>
        <position position="238"/>
    </location>
</feature>
<proteinExistence type="predicted"/>
<accession>A0ABN9QNE5</accession>
<sequence length="238" mass="24121">VELFGDDANISLRATRPVGAGELLVGVALDCALHPRSEAVGAAERSKVDAAAAALRSAAAWRTPLLDAAVEGRAELVALLARELLAGRASQWWPYLRTLPAARDAAPPALWGPLRGSDAASRMLGGTTVGAMLAADAADLEVLCGEEAWESGPLHELPDLLGAADAAGAREAVLRALGLLSTRSIEGVGLVPFLDLLNGSPSGGHNATFERANLAASEASAEQAPCIAAVSARAIGAG</sequence>
<dbReference type="Gene3D" id="3.90.1410.10">
    <property type="entry name" value="set domain protein methyltransferase, domain 1"/>
    <property type="match status" value="1"/>
</dbReference>
<dbReference type="InterPro" id="IPR046341">
    <property type="entry name" value="SET_dom_sf"/>
</dbReference>
<name>A0ABN9QNE5_9DINO</name>
<organism evidence="1 2">
    <name type="scientific">Prorocentrum cordatum</name>
    <dbReference type="NCBI Taxonomy" id="2364126"/>
    <lineage>
        <taxon>Eukaryota</taxon>
        <taxon>Sar</taxon>
        <taxon>Alveolata</taxon>
        <taxon>Dinophyceae</taxon>
        <taxon>Prorocentrales</taxon>
        <taxon>Prorocentraceae</taxon>
        <taxon>Prorocentrum</taxon>
    </lineage>
</organism>
<feature type="non-terminal residue" evidence="1">
    <location>
        <position position="1"/>
    </location>
</feature>
<dbReference type="EMBL" id="CAUYUJ010003977">
    <property type="protein sequence ID" value="CAK0807660.1"/>
    <property type="molecule type" value="Genomic_DNA"/>
</dbReference>
<gene>
    <name evidence="1" type="ORF">PCOR1329_LOCUS13463</name>
</gene>
<dbReference type="InterPro" id="IPR050600">
    <property type="entry name" value="SETD3_SETD6_MTase"/>
</dbReference>
<dbReference type="PANTHER" id="PTHR13271">
    <property type="entry name" value="UNCHARACTERIZED PUTATIVE METHYLTRANSFERASE"/>
    <property type="match status" value="1"/>
</dbReference>
<evidence type="ECO:0008006" key="3">
    <source>
        <dbReference type="Google" id="ProtNLM"/>
    </source>
</evidence>
<evidence type="ECO:0000313" key="2">
    <source>
        <dbReference type="Proteomes" id="UP001189429"/>
    </source>
</evidence>
<keyword evidence="2" id="KW-1185">Reference proteome</keyword>